<comment type="caution">
    <text evidence="1">The sequence shown here is derived from an EMBL/GenBank/DDBJ whole genome shotgun (WGS) entry which is preliminary data.</text>
</comment>
<proteinExistence type="predicted"/>
<accession>A0A1Q9EA68</accession>
<evidence type="ECO:0000313" key="2">
    <source>
        <dbReference type="Proteomes" id="UP000186817"/>
    </source>
</evidence>
<gene>
    <name evidence="1" type="ORF">AK812_SmicGene12574</name>
</gene>
<dbReference type="EMBL" id="LSRX01000213">
    <property type="protein sequence ID" value="OLQ04298.1"/>
    <property type="molecule type" value="Genomic_DNA"/>
</dbReference>
<name>A0A1Q9EA68_SYMMI</name>
<dbReference type="OrthoDB" id="407312at2759"/>
<organism evidence="1 2">
    <name type="scientific">Symbiodinium microadriaticum</name>
    <name type="common">Dinoflagellate</name>
    <name type="synonym">Zooxanthella microadriatica</name>
    <dbReference type="NCBI Taxonomy" id="2951"/>
    <lineage>
        <taxon>Eukaryota</taxon>
        <taxon>Sar</taxon>
        <taxon>Alveolata</taxon>
        <taxon>Dinophyceae</taxon>
        <taxon>Suessiales</taxon>
        <taxon>Symbiodiniaceae</taxon>
        <taxon>Symbiodinium</taxon>
    </lineage>
</organism>
<keyword evidence="2" id="KW-1185">Reference proteome</keyword>
<reference evidence="1 2" key="1">
    <citation type="submission" date="2016-02" db="EMBL/GenBank/DDBJ databases">
        <title>Genome analysis of coral dinoflagellate symbionts highlights evolutionary adaptations to a symbiotic lifestyle.</title>
        <authorList>
            <person name="Aranda M."/>
            <person name="Li Y."/>
            <person name="Liew Y.J."/>
            <person name="Baumgarten S."/>
            <person name="Simakov O."/>
            <person name="Wilson M."/>
            <person name="Piel J."/>
            <person name="Ashoor H."/>
            <person name="Bougouffa S."/>
            <person name="Bajic V.B."/>
            <person name="Ryu T."/>
            <person name="Ravasi T."/>
            <person name="Bayer T."/>
            <person name="Micklem G."/>
            <person name="Kim H."/>
            <person name="Bhak J."/>
            <person name="Lajeunesse T.C."/>
            <person name="Voolstra C.R."/>
        </authorList>
    </citation>
    <scope>NUCLEOTIDE SEQUENCE [LARGE SCALE GENOMIC DNA]</scope>
    <source>
        <strain evidence="1 2">CCMP2467</strain>
    </source>
</reference>
<evidence type="ECO:0000313" key="1">
    <source>
        <dbReference type="EMBL" id="OLQ04298.1"/>
    </source>
</evidence>
<dbReference type="Proteomes" id="UP000186817">
    <property type="component" value="Unassembled WGS sequence"/>
</dbReference>
<sequence>MWRPDPGPCVAQVADWGEHPDDVEYIRQLKALPKKILKRREIVAKDLDIKRVCQKQGKVHFSVACWNLSEYSRSGGLDAQVSSLIHVFYEGKDERKVLNVFSSAGIDLESAEAVPVDPNSSKRHEQQIMYAKECLYIQDENTWEEGQPLSPDEVKQRFQGRMKA</sequence>
<protein>
    <submittedName>
        <fullName evidence="1">Uncharacterized protein</fullName>
    </submittedName>
</protein>
<dbReference type="AlphaFoldDB" id="A0A1Q9EA68"/>